<dbReference type="Proteomes" id="UP000659654">
    <property type="component" value="Unassembled WGS sequence"/>
</dbReference>
<dbReference type="InterPro" id="IPR011722">
    <property type="entry name" value="Hemimethylated_DNA-bd_dom"/>
</dbReference>
<dbReference type="SUPFAM" id="SSF141255">
    <property type="entry name" value="YccV-like"/>
    <property type="match status" value="1"/>
</dbReference>
<keyword evidence="5" id="KW-1185">Reference proteome</keyword>
<evidence type="ECO:0000313" key="6">
    <source>
        <dbReference type="WBParaSite" id="BXY_1135700.1"/>
    </source>
</evidence>
<dbReference type="OrthoDB" id="28868at2759"/>
<accession>A0A1I7SE98</accession>
<gene>
    <name evidence="3" type="ORF">BXYJ_LOCUS2516</name>
</gene>
<reference evidence="3" key="2">
    <citation type="submission" date="2020-09" db="EMBL/GenBank/DDBJ databases">
        <authorList>
            <person name="Kikuchi T."/>
        </authorList>
    </citation>
    <scope>NUCLEOTIDE SEQUENCE</scope>
    <source>
        <strain evidence="3">Ka4C1</strain>
    </source>
</reference>
<evidence type="ECO:0000313" key="5">
    <source>
        <dbReference type="Proteomes" id="UP000659654"/>
    </source>
</evidence>
<evidence type="ECO:0000313" key="4">
    <source>
        <dbReference type="Proteomes" id="UP000095284"/>
    </source>
</evidence>
<dbReference type="NCBIfam" id="TIGR02097">
    <property type="entry name" value="yccV"/>
    <property type="match status" value="1"/>
</dbReference>
<dbReference type="AlphaFoldDB" id="A0A1I7SE98"/>
<keyword evidence="1" id="KW-0732">Signal</keyword>
<dbReference type="Pfam" id="PF08755">
    <property type="entry name" value="YccV-like"/>
    <property type="match status" value="1"/>
</dbReference>
<dbReference type="InterPro" id="IPR053189">
    <property type="entry name" value="Clp_protease_adapter_ClpF"/>
</dbReference>
<evidence type="ECO:0000313" key="3">
    <source>
        <dbReference type="EMBL" id="CAD5211613.1"/>
    </source>
</evidence>
<dbReference type="EMBL" id="CAJFCV020000001">
    <property type="protein sequence ID" value="CAG9088726.1"/>
    <property type="molecule type" value="Genomic_DNA"/>
</dbReference>
<dbReference type="Proteomes" id="UP000095284">
    <property type="component" value="Unplaced"/>
</dbReference>
<name>A0A1I7SE98_BURXY</name>
<sequence length="211" mass="24997">MVELGPVLLLVGLFFSVPLQFYLSPSSSAEFKFYLTRLVDQVGEWKNIWLKESVEEEKSFIDEYLKNKKKVAEDVLDLAELKIDDDHFASSKEPRDPRAPWVKYRIGQVFRHKKHKFRGVIVGWDHTANAPKWWINGILLNKKEWIDNPNYLVLIDMRDKHLPQIAYLIEENIEIISGQSIIHPNLEKYFEGFDGTEYRPRPWFREIYPFG</sequence>
<dbReference type="PANTHER" id="PTHR48439">
    <property type="entry name" value="HEMIMETHYLATED DNA-BINDING DOMAIN-CONTAINING PROTEIN"/>
    <property type="match status" value="1"/>
</dbReference>
<evidence type="ECO:0000256" key="1">
    <source>
        <dbReference type="SAM" id="SignalP"/>
    </source>
</evidence>
<dbReference type="Gene3D" id="2.30.30.390">
    <property type="entry name" value="Hemimethylated DNA-binding domain"/>
    <property type="match status" value="1"/>
</dbReference>
<reference evidence="6" key="1">
    <citation type="submission" date="2016-11" db="UniProtKB">
        <authorList>
            <consortium name="WormBaseParasite"/>
        </authorList>
    </citation>
    <scope>IDENTIFICATION</scope>
</reference>
<dbReference type="PANTHER" id="PTHR48439:SF1">
    <property type="entry name" value="HEMIMETHYLATED DNA-BINDING DOMAIN-CONTAINING PROTEIN"/>
    <property type="match status" value="1"/>
</dbReference>
<dbReference type="GO" id="GO:0003677">
    <property type="term" value="F:DNA binding"/>
    <property type="evidence" value="ECO:0007669"/>
    <property type="project" value="InterPro"/>
</dbReference>
<feature type="domain" description="Hemimethylated DNA-binding" evidence="2">
    <location>
        <begin position="101"/>
        <end position="201"/>
    </location>
</feature>
<dbReference type="eggNOG" id="KOG1426">
    <property type="taxonomic scope" value="Eukaryota"/>
</dbReference>
<protein>
    <submittedName>
        <fullName evidence="3">(pine wood nematode) hypothetical protein</fullName>
    </submittedName>
    <submittedName>
        <fullName evidence="6">YccV-like domain-containing protein</fullName>
    </submittedName>
</protein>
<organism evidence="4 6">
    <name type="scientific">Bursaphelenchus xylophilus</name>
    <name type="common">Pinewood nematode worm</name>
    <name type="synonym">Aphelenchoides xylophilus</name>
    <dbReference type="NCBI Taxonomy" id="6326"/>
    <lineage>
        <taxon>Eukaryota</taxon>
        <taxon>Metazoa</taxon>
        <taxon>Ecdysozoa</taxon>
        <taxon>Nematoda</taxon>
        <taxon>Chromadorea</taxon>
        <taxon>Rhabditida</taxon>
        <taxon>Tylenchina</taxon>
        <taxon>Tylenchomorpha</taxon>
        <taxon>Aphelenchoidea</taxon>
        <taxon>Aphelenchoididae</taxon>
        <taxon>Bursaphelenchus</taxon>
    </lineage>
</organism>
<evidence type="ECO:0000259" key="2">
    <source>
        <dbReference type="SMART" id="SM00992"/>
    </source>
</evidence>
<dbReference type="Proteomes" id="UP000582659">
    <property type="component" value="Unassembled WGS sequence"/>
</dbReference>
<dbReference type="SMART" id="SM00992">
    <property type="entry name" value="YccV-like"/>
    <property type="match status" value="1"/>
</dbReference>
<feature type="signal peptide" evidence="1">
    <location>
        <begin position="1"/>
        <end position="29"/>
    </location>
</feature>
<dbReference type="InterPro" id="IPR036623">
    <property type="entry name" value="Hemimethylated_DNA-bd_sf"/>
</dbReference>
<proteinExistence type="predicted"/>
<dbReference type="EMBL" id="CAJFDI010000001">
    <property type="protein sequence ID" value="CAD5211613.1"/>
    <property type="molecule type" value="Genomic_DNA"/>
</dbReference>
<feature type="chain" id="PRO_5035360047" evidence="1">
    <location>
        <begin position="30"/>
        <end position="211"/>
    </location>
</feature>
<dbReference type="WBParaSite" id="BXY_1135700.1">
    <property type="protein sequence ID" value="BXY_1135700.1"/>
    <property type="gene ID" value="BXY_1135700"/>
</dbReference>